<keyword evidence="2" id="KW-0732">Signal</keyword>
<keyword evidence="1" id="KW-0812">Transmembrane</keyword>
<dbReference type="WBParaSite" id="nRc.2.0.1.t40630-RA">
    <property type="protein sequence ID" value="nRc.2.0.1.t40630-RA"/>
    <property type="gene ID" value="nRc.2.0.1.g40630"/>
</dbReference>
<keyword evidence="3" id="KW-1185">Reference proteome</keyword>
<evidence type="ECO:0000313" key="4">
    <source>
        <dbReference type="WBParaSite" id="nRc.2.0.1.t40630-RA"/>
    </source>
</evidence>
<feature type="transmembrane region" description="Helical" evidence="1">
    <location>
        <begin position="80"/>
        <end position="99"/>
    </location>
</feature>
<sequence>MNRHPFYLLAVNLGLADLLQLTNGPAVAALTFTRGQSLSQPTTGNAGFVFNSTIGGMLNSSWESALAMIFCMAVNRLVKFYADLTFMSMMIVCYTCIIIKLKIKKNQVMSIEAMSAYKREWVILMQALLICVNRSQNRVSGIDKGEKINCTNDHGANRKVGGCGLRKKLGAASVISNQKPVEIFRNHYSFHPDLPNEIHLLKAKNTSGQFPVHNIQVQLAAKVKKRLCGKKGVTS</sequence>
<proteinExistence type="predicted"/>
<accession>A0A915KRB3</accession>
<keyword evidence="1" id="KW-0472">Membrane</keyword>
<evidence type="ECO:0000256" key="1">
    <source>
        <dbReference type="SAM" id="Phobius"/>
    </source>
</evidence>
<feature type="chain" id="PRO_5037792957" evidence="2">
    <location>
        <begin position="30"/>
        <end position="235"/>
    </location>
</feature>
<reference evidence="4" key="1">
    <citation type="submission" date="2022-11" db="UniProtKB">
        <authorList>
            <consortium name="WormBaseParasite"/>
        </authorList>
    </citation>
    <scope>IDENTIFICATION</scope>
</reference>
<organism evidence="3 4">
    <name type="scientific">Romanomermis culicivorax</name>
    <name type="common">Nematode worm</name>
    <dbReference type="NCBI Taxonomy" id="13658"/>
    <lineage>
        <taxon>Eukaryota</taxon>
        <taxon>Metazoa</taxon>
        <taxon>Ecdysozoa</taxon>
        <taxon>Nematoda</taxon>
        <taxon>Enoplea</taxon>
        <taxon>Dorylaimia</taxon>
        <taxon>Mermithida</taxon>
        <taxon>Mermithoidea</taxon>
        <taxon>Mermithidae</taxon>
        <taxon>Romanomermis</taxon>
    </lineage>
</organism>
<name>A0A915KRB3_ROMCU</name>
<dbReference type="AlphaFoldDB" id="A0A915KRB3"/>
<evidence type="ECO:0000313" key="3">
    <source>
        <dbReference type="Proteomes" id="UP000887565"/>
    </source>
</evidence>
<evidence type="ECO:0000256" key="2">
    <source>
        <dbReference type="SAM" id="SignalP"/>
    </source>
</evidence>
<dbReference type="Proteomes" id="UP000887565">
    <property type="component" value="Unplaced"/>
</dbReference>
<feature type="signal peptide" evidence="2">
    <location>
        <begin position="1"/>
        <end position="29"/>
    </location>
</feature>
<protein>
    <submittedName>
        <fullName evidence="4">Uncharacterized protein</fullName>
    </submittedName>
</protein>
<keyword evidence="1" id="KW-1133">Transmembrane helix</keyword>